<sequence>MPSASTMSNGVTYVLTFVSLIVAGLISFDWLTFFTPEQALKIVGALNMLGLLTKAWITTAEQMAKRMQPPTA</sequence>
<dbReference type="Proteomes" id="UP000515518">
    <property type="component" value="Chromosome"/>
</dbReference>
<feature type="transmembrane region" description="Helical" evidence="1">
    <location>
        <begin position="12"/>
        <end position="33"/>
    </location>
</feature>
<feature type="transmembrane region" description="Helical" evidence="1">
    <location>
        <begin position="39"/>
        <end position="57"/>
    </location>
</feature>
<keyword evidence="1" id="KW-0472">Membrane</keyword>
<keyword evidence="1" id="KW-0812">Transmembrane</keyword>
<evidence type="ECO:0000256" key="1">
    <source>
        <dbReference type="SAM" id="Phobius"/>
    </source>
</evidence>
<organism evidence="2 3">
    <name type="scientific">Rhizobium leguminosarum bv. viciae</name>
    <dbReference type="NCBI Taxonomy" id="387"/>
    <lineage>
        <taxon>Bacteria</taxon>
        <taxon>Pseudomonadati</taxon>
        <taxon>Pseudomonadota</taxon>
        <taxon>Alphaproteobacteria</taxon>
        <taxon>Hyphomicrobiales</taxon>
        <taxon>Rhizobiaceae</taxon>
        <taxon>Rhizobium/Agrobacterium group</taxon>
        <taxon>Rhizobium</taxon>
    </lineage>
</organism>
<keyword evidence="1" id="KW-1133">Transmembrane helix</keyword>
<dbReference type="EMBL" id="CP050549">
    <property type="protein sequence ID" value="QND42947.1"/>
    <property type="molecule type" value="Genomic_DNA"/>
</dbReference>
<evidence type="ECO:0008006" key="4">
    <source>
        <dbReference type="Google" id="ProtNLM"/>
    </source>
</evidence>
<name>A0A7G6RL15_RHILV</name>
<reference evidence="3" key="1">
    <citation type="journal article" date="2020" name="Mol. Plant Microbe">
        <title>Rhizobial microsymbionts of the narrowly endemic Oxytropis species growing in Kamchatka are characterized by significant genetic diversity and possess a set of genes that are associated with T3SS and T6SS secretion systems and can affect the development of symbiosis.</title>
        <authorList>
            <person name="Safronova V."/>
            <person name="Guro P."/>
            <person name="Sazanova A."/>
            <person name="Kuznetsova I."/>
            <person name="Belimov A."/>
            <person name="Yakubov V."/>
            <person name="Chirak E."/>
            <person name="Afonin A."/>
            <person name="Gogolev Y."/>
            <person name="Andronov E."/>
            <person name="Tikhonovich I."/>
        </authorList>
    </citation>
    <scope>NUCLEOTIDE SEQUENCE [LARGE SCALE GENOMIC DNA]</scope>
    <source>
        <strain evidence="3">RCAM0610</strain>
    </source>
</reference>
<proteinExistence type="predicted"/>
<dbReference type="AlphaFoldDB" id="A0A7G6RL15"/>
<protein>
    <recommendedName>
        <fullName evidence="4">Transmembrane protein</fullName>
    </recommendedName>
</protein>
<gene>
    <name evidence="2" type="ORF">HB770_20790</name>
</gene>
<accession>A0A7G6RL15</accession>
<evidence type="ECO:0000313" key="3">
    <source>
        <dbReference type="Proteomes" id="UP000515518"/>
    </source>
</evidence>
<evidence type="ECO:0000313" key="2">
    <source>
        <dbReference type="EMBL" id="QND42947.1"/>
    </source>
</evidence>